<dbReference type="InterPro" id="IPR036412">
    <property type="entry name" value="HAD-like_sf"/>
</dbReference>
<accession>A0ABR7RBU6</accession>
<dbReference type="NCBIfam" id="TIGR01488">
    <property type="entry name" value="HAD-SF-IB"/>
    <property type="match status" value="1"/>
</dbReference>
<proteinExistence type="predicted"/>
<dbReference type="SUPFAM" id="SSF56784">
    <property type="entry name" value="HAD-like"/>
    <property type="match status" value="1"/>
</dbReference>
<dbReference type="Gene3D" id="3.40.50.1000">
    <property type="entry name" value="HAD superfamily/HAD-like"/>
    <property type="match status" value="1"/>
</dbReference>
<dbReference type="InterPro" id="IPR023214">
    <property type="entry name" value="HAD_sf"/>
</dbReference>
<dbReference type="RefSeq" id="WP_187780361.1">
    <property type="nucleotide sequence ID" value="NZ_JACTUZ010000136.1"/>
</dbReference>
<dbReference type="PANTHER" id="PTHR43344:SF13">
    <property type="entry name" value="PHOSPHATASE RV3661-RELATED"/>
    <property type="match status" value="1"/>
</dbReference>
<name>A0ABR7RBU6_9PROT</name>
<protein>
    <submittedName>
        <fullName evidence="4">HAD-IB family hydrolase</fullName>
    </submittedName>
</protein>
<organism evidence="4 5">
    <name type="scientific">Pseudoroseomonas ludipueritiae</name>
    <dbReference type="NCBI Taxonomy" id="198093"/>
    <lineage>
        <taxon>Bacteria</taxon>
        <taxon>Pseudomonadati</taxon>
        <taxon>Pseudomonadota</taxon>
        <taxon>Alphaproteobacteria</taxon>
        <taxon>Acetobacterales</taxon>
        <taxon>Acetobacteraceae</taxon>
        <taxon>Pseudoroseomonas</taxon>
    </lineage>
</organism>
<dbReference type="EMBL" id="JACTUZ010000136">
    <property type="protein sequence ID" value="MBC9179317.1"/>
    <property type="molecule type" value="Genomic_DNA"/>
</dbReference>
<dbReference type="NCBIfam" id="TIGR01490">
    <property type="entry name" value="HAD-SF-IB-hyp1"/>
    <property type="match status" value="1"/>
</dbReference>
<keyword evidence="5" id="KW-1185">Reference proteome</keyword>
<evidence type="ECO:0000256" key="3">
    <source>
        <dbReference type="ARBA" id="ARBA00022842"/>
    </source>
</evidence>
<dbReference type="Gene3D" id="1.20.1440.100">
    <property type="entry name" value="SG protein - dephosphorylation function"/>
    <property type="match status" value="1"/>
</dbReference>
<comment type="caution">
    <text evidence="4">The sequence shown here is derived from an EMBL/GenBank/DDBJ whole genome shotgun (WGS) entry which is preliminary data.</text>
</comment>
<dbReference type="GO" id="GO:0016787">
    <property type="term" value="F:hydrolase activity"/>
    <property type="evidence" value="ECO:0007669"/>
    <property type="project" value="UniProtKB-KW"/>
</dbReference>
<evidence type="ECO:0000313" key="4">
    <source>
        <dbReference type="EMBL" id="MBC9179317.1"/>
    </source>
</evidence>
<dbReference type="InterPro" id="IPR050582">
    <property type="entry name" value="HAD-like_SerB"/>
</dbReference>
<sequence length="262" mass="28839">MHNDAISIAGQVGLAPQRHGGAGRVAVFDLDGTISRHDLFLVFLMEAARRLGPARPVQAALLPLHTLNYGMRRITNTALKTAYLDAVLGNRERGSLQRIAKEFAARCLFREIKPEALRAMERHRQAGDALLLASASLDLYVEPIGRLLGFDAVVSTRVAWTAEGRIAGSLEGQNLRGEAKLTAVRELLASQFQDTQDFVAYSDHESDVALLAAASHAVAVDPTRKLRDEARRRGWSIVDWSGTDRRISGRWIMPRGRIGRQA</sequence>
<evidence type="ECO:0000256" key="2">
    <source>
        <dbReference type="ARBA" id="ARBA00022801"/>
    </source>
</evidence>
<keyword evidence="3" id="KW-0460">Magnesium</keyword>
<evidence type="ECO:0000313" key="5">
    <source>
        <dbReference type="Proteomes" id="UP000603940"/>
    </source>
</evidence>
<keyword evidence="1" id="KW-0479">Metal-binding</keyword>
<evidence type="ECO:0000256" key="1">
    <source>
        <dbReference type="ARBA" id="ARBA00022723"/>
    </source>
</evidence>
<dbReference type="InterPro" id="IPR006385">
    <property type="entry name" value="HAD_hydro_SerB1"/>
</dbReference>
<keyword evidence="2 4" id="KW-0378">Hydrolase</keyword>
<gene>
    <name evidence="4" type="ORF">IBL25_20450</name>
</gene>
<reference evidence="4 5" key="1">
    <citation type="journal article" date="2009" name="Int. J. Syst. Evol. Microbiol.">
        <title>Transfer of Teichococcus ludipueritiae and Muricoccus roseus to the genus Roseomonas, as Roseomonas ludipueritiae comb. nov. and Roseomonas rosea comb. nov., respectively, and emended description of the genus Roseomonas.</title>
        <authorList>
            <person name="Sanchez-Porro C."/>
            <person name="Gallego V."/>
            <person name="Busse H.J."/>
            <person name="Kampfer P."/>
            <person name="Ventosa A."/>
        </authorList>
    </citation>
    <scope>NUCLEOTIDE SEQUENCE [LARGE SCALE GENOMIC DNA]</scope>
    <source>
        <strain evidence="4 5">DSM 14915</strain>
    </source>
</reference>
<dbReference type="PANTHER" id="PTHR43344">
    <property type="entry name" value="PHOSPHOSERINE PHOSPHATASE"/>
    <property type="match status" value="1"/>
</dbReference>
<dbReference type="Pfam" id="PF12710">
    <property type="entry name" value="HAD"/>
    <property type="match status" value="1"/>
</dbReference>
<dbReference type="Proteomes" id="UP000603940">
    <property type="component" value="Unassembled WGS sequence"/>
</dbReference>